<keyword evidence="1" id="KW-0472">Membrane</keyword>
<dbReference type="RefSeq" id="WP_255353917.1">
    <property type="nucleotide sequence ID" value="NZ_JAJCIO010000001.1"/>
</dbReference>
<feature type="transmembrane region" description="Helical" evidence="1">
    <location>
        <begin position="21"/>
        <end position="39"/>
    </location>
</feature>
<protein>
    <submittedName>
        <fullName evidence="2">Uncharacterized protein</fullName>
    </submittedName>
</protein>
<evidence type="ECO:0000313" key="3">
    <source>
        <dbReference type="Proteomes" id="UP001206692"/>
    </source>
</evidence>
<keyword evidence="1" id="KW-1133">Transmembrane helix</keyword>
<dbReference type="EMBL" id="JANGEW010000001">
    <property type="protein sequence ID" value="MCQ5341632.1"/>
    <property type="molecule type" value="Genomic_DNA"/>
</dbReference>
<accession>A0ABT1SP44</accession>
<keyword evidence="3" id="KW-1185">Reference proteome</keyword>
<comment type="caution">
    <text evidence="2">The sequence shown here is derived from an EMBL/GenBank/DDBJ whole genome shotgun (WGS) entry which is preliminary data.</text>
</comment>
<gene>
    <name evidence="2" type="ORF">NE675_01085</name>
</gene>
<sequence>MSERRPRRQPQKHVQISLASITRIIAIVILIGLVAFLAIHKI</sequence>
<dbReference type="Proteomes" id="UP001206692">
    <property type="component" value="Unassembled WGS sequence"/>
</dbReference>
<organism evidence="2 3">
    <name type="scientific">Megasphaera massiliensis</name>
    <dbReference type="NCBI Taxonomy" id="1232428"/>
    <lineage>
        <taxon>Bacteria</taxon>
        <taxon>Bacillati</taxon>
        <taxon>Bacillota</taxon>
        <taxon>Negativicutes</taxon>
        <taxon>Veillonellales</taxon>
        <taxon>Veillonellaceae</taxon>
        <taxon>Megasphaera</taxon>
    </lineage>
</organism>
<keyword evidence="1" id="KW-0812">Transmembrane</keyword>
<proteinExistence type="predicted"/>
<evidence type="ECO:0000256" key="1">
    <source>
        <dbReference type="SAM" id="Phobius"/>
    </source>
</evidence>
<evidence type="ECO:0000313" key="2">
    <source>
        <dbReference type="EMBL" id="MCQ5341632.1"/>
    </source>
</evidence>
<reference evidence="2 3" key="1">
    <citation type="submission" date="2022-06" db="EMBL/GenBank/DDBJ databases">
        <title>Isolation of gut microbiota from human fecal samples.</title>
        <authorList>
            <person name="Pamer E.G."/>
            <person name="Barat B."/>
            <person name="Waligurski E."/>
            <person name="Medina S."/>
            <person name="Paddock L."/>
            <person name="Mostad J."/>
        </authorList>
    </citation>
    <scope>NUCLEOTIDE SEQUENCE [LARGE SCALE GENOMIC DNA]</scope>
    <source>
        <strain evidence="2 3">DFI.1.1</strain>
    </source>
</reference>
<name>A0ABT1SP44_9FIRM</name>